<dbReference type="PANTHER" id="PTHR43794:SF5">
    <property type="entry name" value="CHLOROHYDROLASE FAMILY PROTEIN"/>
    <property type="match status" value="1"/>
</dbReference>
<protein>
    <recommendedName>
        <fullName evidence="1">Amidohydrolase-related domain-containing protein</fullName>
    </recommendedName>
</protein>
<evidence type="ECO:0000313" key="2">
    <source>
        <dbReference type="EMBL" id="PAV09272.1"/>
    </source>
</evidence>
<dbReference type="EMBL" id="LMVO01000018">
    <property type="protein sequence ID" value="PAV09272.1"/>
    <property type="molecule type" value="Genomic_DNA"/>
</dbReference>
<dbReference type="GO" id="GO:0016787">
    <property type="term" value="F:hydrolase activity"/>
    <property type="evidence" value="ECO:0007669"/>
    <property type="project" value="InterPro"/>
</dbReference>
<comment type="caution">
    <text evidence="2">The sequence shown here is derived from an EMBL/GenBank/DDBJ whole genome shotgun (WGS) entry which is preliminary data.</text>
</comment>
<proteinExistence type="predicted"/>
<evidence type="ECO:0000259" key="1">
    <source>
        <dbReference type="Pfam" id="PF01979"/>
    </source>
</evidence>
<dbReference type="PANTHER" id="PTHR43794">
    <property type="entry name" value="AMINOHYDROLASE SSNA-RELATED"/>
    <property type="match status" value="1"/>
</dbReference>
<sequence>MQQETLEGLAFVGEAFTPENVRIVIENGRIAEITERKTGSANWIVPAFFNAHTHIADTVGMDTPADRPLAELVAPPNGLKHRLLRETPPDRLVSAMRDTIGFMKASGTLGFADFREGGPEGVDLLRQAADPSVGMVVFGRDGGEMTADGLGLSSAKGTAGEGGAVRRAKAAGKRFAVHAGEAGVKDIEAAFSLDPDLIIHATHFTKEHIREAADRDIPIVICPRSNWRLGVTADARRPPVHDMLKAGCRVFLGTDNVMFVSPDMFAEAAFLQTVYKTDSSDLLRMMTGGFSLQGRRGTIEEGGPADLVVLDGGYAGRWTKDPAASLITRIGSAGILRIISGGYTNAL</sequence>
<evidence type="ECO:0000313" key="3">
    <source>
        <dbReference type="Proteomes" id="UP000243820"/>
    </source>
</evidence>
<gene>
    <name evidence="2" type="ORF">ASJ83_08405</name>
</gene>
<dbReference type="AlphaFoldDB" id="A0AAX0Q7X0"/>
<organism evidence="2 3">
    <name type="scientific">Methanocorpusculum parvum</name>
    <dbReference type="NCBI Taxonomy" id="2193"/>
    <lineage>
        <taxon>Archaea</taxon>
        <taxon>Methanobacteriati</taxon>
        <taxon>Methanobacteriota</taxon>
        <taxon>Stenosarchaea group</taxon>
        <taxon>Methanomicrobia</taxon>
        <taxon>Methanomicrobiales</taxon>
        <taxon>Methanocorpusculaceae</taxon>
        <taxon>Methanocorpusculum</taxon>
    </lineage>
</organism>
<feature type="domain" description="Amidohydrolase-related" evidence="1">
    <location>
        <begin position="164"/>
        <end position="321"/>
    </location>
</feature>
<dbReference type="Proteomes" id="UP000243820">
    <property type="component" value="Unassembled WGS sequence"/>
</dbReference>
<feature type="domain" description="Amidohydrolase-related" evidence="1">
    <location>
        <begin position="43"/>
        <end position="138"/>
    </location>
</feature>
<dbReference type="SUPFAM" id="SSF51556">
    <property type="entry name" value="Metallo-dependent hydrolases"/>
    <property type="match status" value="1"/>
</dbReference>
<accession>A0AAX0Q7X0</accession>
<dbReference type="InterPro" id="IPR032466">
    <property type="entry name" value="Metal_Hydrolase"/>
</dbReference>
<name>A0AAX0Q7X0_9EURY</name>
<keyword evidence="3" id="KW-1185">Reference proteome</keyword>
<dbReference type="InterPro" id="IPR006680">
    <property type="entry name" value="Amidohydro-rel"/>
</dbReference>
<dbReference type="RefSeq" id="WP_095642203.1">
    <property type="nucleotide sequence ID" value="NZ_LMVO01000018.1"/>
</dbReference>
<dbReference type="Pfam" id="PF01979">
    <property type="entry name" value="Amidohydro_1"/>
    <property type="match status" value="2"/>
</dbReference>
<dbReference type="InterPro" id="IPR050287">
    <property type="entry name" value="MTA/SAH_deaminase"/>
</dbReference>
<dbReference type="Gene3D" id="3.20.20.140">
    <property type="entry name" value="Metal-dependent hydrolases"/>
    <property type="match status" value="1"/>
</dbReference>
<reference evidence="2 3" key="1">
    <citation type="journal article" date="2017" name="BMC Genomics">
        <title>Genomic analysis of methanogenic archaea reveals a shift towards energy conservation.</title>
        <authorList>
            <person name="Gilmore S.P."/>
            <person name="Henske J.K."/>
            <person name="Sexton J.A."/>
            <person name="Solomon K.V."/>
            <person name="Seppala S."/>
            <person name="Yoo J.I."/>
            <person name="Huyett L.M."/>
            <person name="Pressman A."/>
            <person name="Cogan J.Z."/>
            <person name="Kivenson V."/>
            <person name="Peng X."/>
            <person name="Tan Y."/>
            <person name="Valentine D.L."/>
            <person name="O'Malley M.A."/>
        </authorList>
    </citation>
    <scope>NUCLEOTIDE SEQUENCE [LARGE SCALE GENOMIC DNA]</scope>
    <source>
        <strain evidence="2 3">XII</strain>
    </source>
</reference>